<evidence type="ECO:0000256" key="3">
    <source>
        <dbReference type="ARBA" id="ARBA00022741"/>
    </source>
</evidence>
<dbReference type="Pfam" id="PF00004">
    <property type="entry name" value="AAA"/>
    <property type="match status" value="1"/>
</dbReference>
<evidence type="ECO:0000313" key="10">
    <source>
        <dbReference type="Proteomes" id="UP000011082"/>
    </source>
</evidence>
<proteinExistence type="inferred from homology"/>
<dbReference type="InParanoid" id="L2GPY8"/>
<sequence>MAKKYTERAREALERAIEIAQSNMNTVVEPEHLLLAILEDKSIMNRVISSEEIIQIKTKLNSKIAGFGRITTSSQPQMSYPLGSVLRKAETSAIDFVSVPLLALNLLGLSRIAELFKDPNRIITAITQEMSDNKFNSLNSDDPEDKMSKFAVEIVELARQNKLDPVVGRDDEIRQIIEVLSKKTKSNAIMVGKPGVGKTAIINGIAQLIAKGECKVLEGFKIYNVDVGAMVAGASHRGDFEERLKGLVKEAESSRKVILFIDEIHIVLGAGKAEGSLDAANILKPRLADGSLKVIGATTYDEYRMYVSKDPAFERRFVKINVKEPSIEDTITILRGLRERLEAHHGVKISDKALVYAASIGKKYIPNRRLPDLAIDLIDTACSSAIINLNSEPIEIQQLRNKIWSLELEKTSIEVDLKRDPTVIDSLKTVEKRIEDVKAELNPIEDAYNQEKSYLVEAKNIRKKLEEAKNEIEKAKRENNRYKVYDLQTNVIPTYERQLEQLANVEVIMPQHVAEVLSRLSGIPMSRLTTKESEKLINMSDKIKKRIFGQNEAIDMVVNSILASKVGLSRDNKPLASFLFLGPTGVGKTELSKTICEELNDTCENMVVLDMSDYVSEMSINKLIGAPAGYVGCEEGGTLTEPIKEMPYNVVLLDEVDLAHQSNLNVLYQLLDEGRVTDGRGVKVSFRNTVIVMTSNLGQQYISSNHIDKKKIEELIIARFGQPLINRIDNIVIFNHLSEDAMCEIFKKDIEELNKKLHDKNMKFKVSEAVMGHAVMTCTNSNFGARIIKRYIKDNFINAITRIILSRKNDSPIEVSCFLNEEGVDGIEHGNYTYVIS</sequence>
<dbReference type="GO" id="GO:0034605">
    <property type="term" value="P:cellular response to heat"/>
    <property type="evidence" value="ECO:0007669"/>
    <property type="project" value="TreeGrafter"/>
</dbReference>
<dbReference type="InterPro" id="IPR027417">
    <property type="entry name" value="P-loop_NTPase"/>
</dbReference>
<keyword evidence="10" id="KW-1185">Reference proteome</keyword>
<dbReference type="Gene3D" id="3.40.50.300">
    <property type="entry name" value="P-loop containing nucleotide triphosphate hydrolases"/>
    <property type="match status" value="3"/>
</dbReference>
<dbReference type="InterPro" id="IPR003959">
    <property type="entry name" value="ATPase_AAA_core"/>
</dbReference>
<dbReference type="Gene3D" id="1.10.8.60">
    <property type="match status" value="1"/>
</dbReference>
<dbReference type="PRINTS" id="PR00300">
    <property type="entry name" value="CLPPROTEASEA"/>
</dbReference>
<evidence type="ECO:0000259" key="8">
    <source>
        <dbReference type="PROSITE" id="PS51903"/>
    </source>
</evidence>
<dbReference type="Pfam" id="PF17871">
    <property type="entry name" value="AAA_lid_9"/>
    <property type="match status" value="1"/>
</dbReference>
<dbReference type="PROSITE" id="PS51903">
    <property type="entry name" value="CLP_R"/>
    <property type="match status" value="1"/>
</dbReference>
<keyword evidence="3" id="KW-0547">Nucleotide-binding</keyword>
<dbReference type="InterPro" id="IPR001270">
    <property type="entry name" value="ClpA/B"/>
</dbReference>
<dbReference type="PANTHER" id="PTHR11638:SF18">
    <property type="entry name" value="HEAT SHOCK PROTEIN 104"/>
    <property type="match status" value="1"/>
</dbReference>
<keyword evidence="5" id="KW-0143">Chaperone</keyword>
<accession>L2GPY8</accession>
<dbReference type="SUPFAM" id="SSF81923">
    <property type="entry name" value="Double Clp-N motif"/>
    <property type="match status" value="1"/>
</dbReference>
<keyword evidence="2 6" id="KW-0677">Repeat</keyword>
<dbReference type="InterPro" id="IPR018368">
    <property type="entry name" value="ClpA/B_CS1"/>
</dbReference>
<dbReference type="GO" id="GO:0005737">
    <property type="term" value="C:cytoplasm"/>
    <property type="evidence" value="ECO:0007669"/>
    <property type="project" value="TreeGrafter"/>
</dbReference>
<dbReference type="SMART" id="SM01086">
    <property type="entry name" value="ClpB_D2-small"/>
    <property type="match status" value="1"/>
</dbReference>
<feature type="domain" description="Clp R" evidence="8">
    <location>
        <begin position="1"/>
        <end position="136"/>
    </location>
</feature>
<dbReference type="GeneID" id="19881129"/>
<dbReference type="HOGENOM" id="CLU_005070_4_2_1"/>
<dbReference type="InterPro" id="IPR003593">
    <property type="entry name" value="AAA+_ATPase"/>
</dbReference>
<dbReference type="InterPro" id="IPR050130">
    <property type="entry name" value="ClpA_ClpB"/>
</dbReference>
<dbReference type="PANTHER" id="PTHR11638">
    <property type="entry name" value="ATP-DEPENDENT CLP PROTEASE"/>
    <property type="match status" value="1"/>
</dbReference>
<dbReference type="Pfam" id="PF10431">
    <property type="entry name" value="ClpB_D2-small"/>
    <property type="match status" value="1"/>
</dbReference>
<dbReference type="Proteomes" id="UP000011082">
    <property type="component" value="Unassembled WGS sequence"/>
</dbReference>
<evidence type="ECO:0000256" key="6">
    <source>
        <dbReference type="PROSITE-ProRule" id="PRU01251"/>
    </source>
</evidence>
<dbReference type="InterPro" id="IPR004176">
    <property type="entry name" value="Clp_R_N"/>
</dbReference>
<dbReference type="AlphaFoldDB" id="L2GPY8"/>
<name>L2GPY8_VITCO</name>
<dbReference type="InterPro" id="IPR019489">
    <property type="entry name" value="Clp_ATPase_C"/>
</dbReference>
<dbReference type="Pfam" id="PF07724">
    <property type="entry name" value="AAA_2"/>
    <property type="match status" value="1"/>
</dbReference>
<reference evidence="10" key="1">
    <citation type="submission" date="2011-05" db="EMBL/GenBank/DDBJ databases">
        <title>The genome sequence of Vittaforma corneae strain ATCC 50505.</title>
        <authorList>
            <consortium name="The Broad Institute Genome Sequencing Platform"/>
            <person name="Cuomo C."/>
            <person name="Didier E."/>
            <person name="Bowers L."/>
            <person name="Young S.K."/>
            <person name="Zeng Q."/>
            <person name="Gargeya S."/>
            <person name="Fitzgerald M."/>
            <person name="Haas B."/>
            <person name="Abouelleil A."/>
            <person name="Alvarado L."/>
            <person name="Arachchi H.M."/>
            <person name="Berlin A."/>
            <person name="Chapman S.B."/>
            <person name="Gearin G."/>
            <person name="Goldberg J."/>
            <person name="Griggs A."/>
            <person name="Gujja S."/>
            <person name="Hansen M."/>
            <person name="Heiman D."/>
            <person name="Howarth C."/>
            <person name="Larimer J."/>
            <person name="Lui A."/>
            <person name="MacDonald P.J.P."/>
            <person name="McCowen C."/>
            <person name="Montmayeur A."/>
            <person name="Murphy C."/>
            <person name="Neiman D."/>
            <person name="Pearson M."/>
            <person name="Priest M."/>
            <person name="Roberts A."/>
            <person name="Saif S."/>
            <person name="Shea T."/>
            <person name="Sisk P."/>
            <person name="Stolte C."/>
            <person name="Sykes S."/>
            <person name="Wortman J."/>
            <person name="Nusbaum C."/>
            <person name="Birren B."/>
        </authorList>
    </citation>
    <scope>NUCLEOTIDE SEQUENCE [LARGE SCALE GENOMIC DNA]</scope>
    <source>
        <strain evidence="10">ATCC 50505</strain>
    </source>
</reference>
<feature type="coiled-coil region" evidence="7">
    <location>
        <begin position="396"/>
        <end position="485"/>
    </location>
</feature>
<dbReference type="RefSeq" id="XP_007603864.1">
    <property type="nucleotide sequence ID" value="XM_007603802.1"/>
</dbReference>
<dbReference type="InterPro" id="IPR036628">
    <property type="entry name" value="Clp_N_dom_sf"/>
</dbReference>
<dbReference type="InterPro" id="IPR041546">
    <property type="entry name" value="ClpA/ClpB_AAA_lid"/>
</dbReference>
<dbReference type="FunFam" id="3.40.50.300:FF:000120">
    <property type="entry name" value="ATP-dependent chaperone ClpB"/>
    <property type="match status" value="1"/>
</dbReference>
<dbReference type="GO" id="GO:0016887">
    <property type="term" value="F:ATP hydrolysis activity"/>
    <property type="evidence" value="ECO:0007669"/>
    <property type="project" value="InterPro"/>
</dbReference>
<dbReference type="VEuPathDB" id="MicrosporidiaDB:VICG_00411"/>
<evidence type="ECO:0000256" key="1">
    <source>
        <dbReference type="ARBA" id="ARBA00008675"/>
    </source>
</evidence>
<comment type="similarity">
    <text evidence="1">Belongs to the ClpA/ClpB family.</text>
</comment>
<evidence type="ECO:0000256" key="4">
    <source>
        <dbReference type="ARBA" id="ARBA00022840"/>
    </source>
</evidence>
<protein>
    <recommendedName>
        <fullName evidence="8">Clp R domain-containing protein</fullName>
    </recommendedName>
</protein>
<dbReference type="EMBL" id="JH370131">
    <property type="protein sequence ID" value="ELA42659.1"/>
    <property type="molecule type" value="Genomic_DNA"/>
</dbReference>
<gene>
    <name evidence="9" type="ORF">VICG_00411</name>
</gene>
<keyword evidence="7" id="KW-0175">Coiled coil</keyword>
<dbReference type="Pfam" id="PF02861">
    <property type="entry name" value="Clp_N"/>
    <property type="match status" value="1"/>
</dbReference>
<evidence type="ECO:0000256" key="2">
    <source>
        <dbReference type="ARBA" id="ARBA00022737"/>
    </source>
</evidence>
<dbReference type="PROSITE" id="PS00870">
    <property type="entry name" value="CLPAB_1"/>
    <property type="match status" value="1"/>
</dbReference>
<dbReference type="CDD" id="cd00009">
    <property type="entry name" value="AAA"/>
    <property type="match status" value="1"/>
</dbReference>
<dbReference type="SMART" id="SM00382">
    <property type="entry name" value="AAA"/>
    <property type="match status" value="2"/>
</dbReference>
<dbReference type="OMA" id="YDKSMGA"/>
<dbReference type="STRING" id="993615.L2GPY8"/>
<dbReference type="GO" id="GO:0005524">
    <property type="term" value="F:ATP binding"/>
    <property type="evidence" value="ECO:0007669"/>
    <property type="project" value="UniProtKB-KW"/>
</dbReference>
<organism evidence="9 10">
    <name type="scientific">Vittaforma corneae (strain ATCC 50505)</name>
    <name type="common">Microsporidian parasite</name>
    <name type="synonym">Nosema corneum</name>
    <dbReference type="NCBI Taxonomy" id="993615"/>
    <lineage>
        <taxon>Eukaryota</taxon>
        <taxon>Fungi</taxon>
        <taxon>Fungi incertae sedis</taxon>
        <taxon>Microsporidia</taxon>
        <taxon>Nosematidae</taxon>
        <taxon>Vittaforma</taxon>
    </lineage>
</organism>
<dbReference type="CDD" id="cd19499">
    <property type="entry name" value="RecA-like_ClpB_Hsp104-like"/>
    <property type="match status" value="1"/>
</dbReference>
<evidence type="ECO:0000313" key="9">
    <source>
        <dbReference type="EMBL" id="ELA42659.1"/>
    </source>
</evidence>
<dbReference type="SUPFAM" id="SSF52540">
    <property type="entry name" value="P-loop containing nucleoside triphosphate hydrolases"/>
    <property type="match status" value="2"/>
</dbReference>
<keyword evidence="4" id="KW-0067">ATP-binding</keyword>
<evidence type="ECO:0000256" key="5">
    <source>
        <dbReference type="ARBA" id="ARBA00023186"/>
    </source>
</evidence>
<evidence type="ECO:0000256" key="7">
    <source>
        <dbReference type="SAM" id="Coils"/>
    </source>
</evidence>
<dbReference type="OrthoDB" id="47330at2759"/>
<dbReference type="Gene3D" id="1.10.1780.10">
    <property type="entry name" value="Clp, N-terminal domain"/>
    <property type="match status" value="1"/>
</dbReference>
<dbReference type="FunCoup" id="L2GPY8">
    <property type="interactions" value="101"/>
</dbReference>